<reference evidence="1 2" key="1">
    <citation type="submission" date="2013-12" db="EMBL/GenBank/DDBJ databases">
        <title>NBRP : Genome information of microbial organism related human and environment.</title>
        <authorList>
            <person name="Hattori M."/>
            <person name="Oshima K."/>
            <person name="Inaba H."/>
            <person name="Suda W."/>
            <person name="Sakamoto M."/>
            <person name="Iino T."/>
            <person name="Kitahara M."/>
            <person name="Oshida Y."/>
            <person name="Iida T."/>
            <person name="Kudo T."/>
            <person name="Itoh T."/>
            <person name="Ahmed I."/>
            <person name="Ohkuma M."/>
        </authorList>
    </citation>
    <scope>NUCLEOTIDE SEQUENCE [LARGE SCALE GENOMIC DNA]</scope>
    <source>
        <strain evidence="1 2">JCM 21738</strain>
    </source>
</reference>
<protein>
    <submittedName>
        <fullName evidence="1">Uncharacterized protein</fullName>
    </submittedName>
</protein>
<comment type="caution">
    <text evidence="1">The sequence shown here is derived from an EMBL/GenBank/DDBJ whole genome shotgun (WGS) entry which is preliminary data.</text>
</comment>
<evidence type="ECO:0000313" key="1">
    <source>
        <dbReference type="EMBL" id="GAE45799.1"/>
    </source>
</evidence>
<dbReference type="EMBL" id="BAUW01000029">
    <property type="protein sequence ID" value="GAE45799.1"/>
    <property type="molecule type" value="Genomic_DNA"/>
</dbReference>
<organism evidence="1 2">
    <name type="scientific">Mesobacillus boroniphilus JCM 21738</name>
    <dbReference type="NCBI Taxonomy" id="1294265"/>
    <lineage>
        <taxon>Bacteria</taxon>
        <taxon>Bacillati</taxon>
        <taxon>Bacillota</taxon>
        <taxon>Bacilli</taxon>
        <taxon>Bacillales</taxon>
        <taxon>Bacillaceae</taxon>
        <taxon>Mesobacillus</taxon>
    </lineage>
</organism>
<sequence length="55" mass="6120">MGLGTKGSYCENCGSILIDDAWETVNFHEDGSMTLDSFAAHVCKKQCGFYIRIQQ</sequence>
<gene>
    <name evidence="1" type="ORF">JCM21738_2645</name>
</gene>
<dbReference type="AlphaFoldDB" id="W4RQB4"/>
<dbReference type="Proteomes" id="UP000018949">
    <property type="component" value="Unassembled WGS sequence"/>
</dbReference>
<name>W4RQB4_9BACI</name>
<proteinExistence type="predicted"/>
<evidence type="ECO:0000313" key="2">
    <source>
        <dbReference type="Proteomes" id="UP000018949"/>
    </source>
</evidence>
<keyword evidence="2" id="KW-1185">Reference proteome</keyword>
<accession>W4RQB4</accession>